<keyword evidence="2" id="KW-1185">Reference proteome</keyword>
<dbReference type="Proteomes" id="UP001354989">
    <property type="component" value="Plasmid pPP3"/>
</dbReference>
<dbReference type="EMBL" id="AP025295">
    <property type="protein sequence ID" value="BDD01738.1"/>
    <property type="molecule type" value="Genomic_DNA"/>
</dbReference>
<protein>
    <submittedName>
        <fullName evidence="1">Uncharacterized protein</fullName>
    </submittedName>
</protein>
<reference evidence="1 2" key="1">
    <citation type="submission" date="2021-12" db="EMBL/GenBank/DDBJ databases">
        <title>Genome sequencing of bacteria with rrn-lacking chromosome and rrn-plasmid.</title>
        <authorList>
            <person name="Anda M."/>
            <person name="Iwasaki W."/>
        </authorList>
    </citation>
    <scope>NUCLEOTIDE SEQUENCE [LARGE SCALE GENOMIC DNA]</scope>
    <source>
        <strain evidence="1 2">NBRC 101262</strain>
        <plasmid evidence="1 2">pPP3</plasmid>
    </source>
</reference>
<name>A0ABN6LIK4_9BACT</name>
<gene>
    <name evidence="1" type="ORF">PEPS_40180</name>
</gene>
<evidence type="ECO:0000313" key="2">
    <source>
        <dbReference type="Proteomes" id="UP001354989"/>
    </source>
</evidence>
<dbReference type="RefSeq" id="WP_332920127.1">
    <property type="nucleotide sequence ID" value="NZ_AP025295.1"/>
</dbReference>
<geneLocation type="plasmid" evidence="1 2">
    <name>pPP3</name>
</geneLocation>
<organism evidence="1 2">
    <name type="scientific">Persicobacter psychrovividus</name>
    <dbReference type="NCBI Taxonomy" id="387638"/>
    <lineage>
        <taxon>Bacteria</taxon>
        <taxon>Pseudomonadati</taxon>
        <taxon>Bacteroidota</taxon>
        <taxon>Cytophagia</taxon>
        <taxon>Cytophagales</taxon>
        <taxon>Persicobacteraceae</taxon>
        <taxon>Persicobacter</taxon>
    </lineage>
</organism>
<dbReference type="InterPro" id="IPR054204">
    <property type="entry name" value="DUF6909"/>
</dbReference>
<evidence type="ECO:0000313" key="1">
    <source>
        <dbReference type="EMBL" id="BDD01738.1"/>
    </source>
</evidence>
<proteinExistence type="predicted"/>
<accession>A0ABN6LIK4</accession>
<dbReference type="Pfam" id="PF21850">
    <property type="entry name" value="DUF6909"/>
    <property type="match status" value="2"/>
</dbReference>
<keyword evidence="1" id="KW-0614">Plasmid</keyword>
<sequence>MNRTRAQESRAAIEKLYVMMRHLFMRGFYKPLGVSGEALRSALLSLRPEIYGVIADPEKVELNGLAYVIERLPKGIEQCRFIKLTADEGYAESKFPTIIPSKRRRRCFRIDKETMYIEVTRGRSEIYDILTHLTFLYVEADKIRRYALDDKGNVTRQWEKLAEIAHGDVRITDENKEKALVYLSGMLGRTFHETQAAYTRFEESSEDHNGLFKVIYSLGKQAIEETNGKKLRQVSFTPALRERIGHHIHGSVWAQNIKRTLKEHGLIDRPIHIISANLHSVMNSLYAYPALAAAKEKTGSILEMATALSKSNAKRNQNLIREYAEANGLLEIPDSSGTNIGVQLIDTQQLKWKSLSPEISRLDTKSQKAAPVLLVMDYAFGEQAFETVDELVKPYKEDGQVIPLDIQSVNIMGKAGILTGGKGDIMIPNAHVFEGTADNYPFDNDLSIEDFKDDQLPVYAGPMITVLGTSLQNKDVLSYFRHSSWKAIGLEMEGAHYQKAIQAASKIRCTINSDVVLRYAYYASDNPLHTGSTLASGPLGEVGVRPTYLITVKILNKIFERK</sequence>